<keyword evidence="1" id="KW-0732">Signal</keyword>
<dbReference type="Pfam" id="PF14052">
    <property type="entry name" value="Caps_assemb_Wzi"/>
    <property type="match status" value="1"/>
</dbReference>
<dbReference type="Proteomes" id="UP001152485">
    <property type="component" value="Unassembled WGS sequence"/>
</dbReference>
<proteinExistence type="predicted"/>
<organism evidence="2 4">
    <name type="scientific">Pseudoalteromonas holothuriae</name>
    <dbReference type="NCBI Taxonomy" id="2963714"/>
    <lineage>
        <taxon>Bacteria</taxon>
        <taxon>Pseudomonadati</taxon>
        <taxon>Pseudomonadota</taxon>
        <taxon>Gammaproteobacteria</taxon>
        <taxon>Alteromonadales</taxon>
        <taxon>Pseudoalteromonadaceae</taxon>
        <taxon>Pseudoalteromonas</taxon>
    </lineage>
</organism>
<dbReference type="RefSeq" id="WP_261593139.1">
    <property type="nucleotide sequence ID" value="NZ_CAMAPC010000004.1"/>
</dbReference>
<evidence type="ECO:0000256" key="1">
    <source>
        <dbReference type="SAM" id="SignalP"/>
    </source>
</evidence>
<feature type="signal peptide" evidence="1">
    <location>
        <begin position="1"/>
        <end position="20"/>
    </location>
</feature>
<dbReference type="InterPro" id="IPR026950">
    <property type="entry name" value="Caps_assemb_Wzi"/>
</dbReference>
<name>A0A9W4QUN7_9GAMM</name>
<dbReference type="EMBL" id="CAMAPD010000008">
    <property type="protein sequence ID" value="CAH9058966.1"/>
    <property type="molecule type" value="Genomic_DNA"/>
</dbReference>
<reference evidence="2 5" key="1">
    <citation type="submission" date="2022-07" db="EMBL/GenBank/DDBJ databases">
        <authorList>
            <person name="Criscuolo A."/>
        </authorList>
    </citation>
    <scope>NUCLEOTIDE SEQUENCE</scope>
    <source>
        <strain evidence="5">CIP 111951</strain>
        <strain evidence="2">CIP111854</strain>
        <strain evidence="3">CIP111951</strain>
    </source>
</reference>
<sequence length="456" mass="50475">MKLSYLSAVLSLTLSSYAFASPWINADESELKHSVDTLVSHGLINRPVNQYPLLWQGLIQDLAQIESSENHNIPEQAQFALAHVRHALAQAKRERYSSVKAHFNDEPALQEGMGERQASQSGVSSYGVITGNHVSAKVQVNYTDDALDAKQINHYGSHLAILYDNWALSVERLNYWWGPANDNALMLSNNAAPMTAARISRANSNYSGPSLFSFIGPWQVTAIAAKQKPNLTSKRNGDFWGLRLSSSPLKGLELAFSTTSSDFVFEQPILEEQPNIKQRLTSIDVKYAGILFTQPIAVYAEVAGNNDNGPLPKEQLFTIGVEHYAGNAEYRLKSYLEYTDGTTDCQAQQASFQCGFATQAGGSDYTQRSQWLGMAIGPQAKSVTLAADYRRLGGVGGYTKLKFIDFERLAFERTLLEVGYQQGLLSGLMKTGISIWHDNNTNDTKSAVKLSWEYQF</sequence>
<dbReference type="InterPro" id="IPR038636">
    <property type="entry name" value="Wzi_sf"/>
</dbReference>
<dbReference type="Gene3D" id="2.40.160.130">
    <property type="entry name" value="Capsule assembly protein Wzi"/>
    <property type="match status" value="1"/>
</dbReference>
<feature type="chain" id="PRO_5040812339" description="Capsule assembly Wzi family protein" evidence="1">
    <location>
        <begin position="21"/>
        <end position="456"/>
    </location>
</feature>
<evidence type="ECO:0000313" key="4">
    <source>
        <dbReference type="Proteomes" id="UP001152467"/>
    </source>
</evidence>
<evidence type="ECO:0000313" key="3">
    <source>
        <dbReference type="EMBL" id="CAH9058966.1"/>
    </source>
</evidence>
<evidence type="ECO:0000313" key="5">
    <source>
        <dbReference type="Proteomes" id="UP001152485"/>
    </source>
</evidence>
<keyword evidence="4" id="KW-1185">Reference proteome</keyword>
<dbReference type="Proteomes" id="UP001152467">
    <property type="component" value="Unassembled WGS sequence"/>
</dbReference>
<evidence type="ECO:0000313" key="2">
    <source>
        <dbReference type="EMBL" id="CAH9054372.1"/>
    </source>
</evidence>
<dbReference type="EMBL" id="CAMAPC010000004">
    <property type="protein sequence ID" value="CAH9054372.1"/>
    <property type="molecule type" value="Genomic_DNA"/>
</dbReference>
<evidence type="ECO:0008006" key="6">
    <source>
        <dbReference type="Google" id="ProtNLM"/>
    </source>
</evidence>
<gene>
    <name evidence="2" type="ORF">PSECIP111854_01361</name>
    <name evidence="3" type="ORF">PSECIP111951_01978</name>
</gene>
<accession>A0A9W4QUN7</accession>
<dbReference type="AlphaFoldDB" id="A0A9W4QUN7"/>
<protein>
    <recommendedName>
        <fullName evidence="6">Capsule assembly Wzi family protein</fullName>
    </recommendedName>
</protein>
<comment type="caution">
    <text evidence="2">The sequence shown here is derived from an EMBL/GenBank/DDBJ whole genome shotgun (WGS) entry which is preliminary data.</text>
</comment>